<dbReference type="PANTHER" id="PTHR36344">
    <property type="entry name" value="RX N-TERMINAL DOMAIN-CONTAINING PROTEIN"/>
    <property type="match status" value="1"/>
</dbReference>
<dbReference type="Proteomes" id="UP001472677">
    <property type="component" value="Unassembled WGS sequence"/>
</dbReference>
<sequence>MDMDAANRLFAIAAEMGQLQNHIQERSRVLNLFLRSVITLDPTLKEVGICAARESIEDLFGWEVGDQIIYKENGSVNNLEILGVARGVGSCPRSKAFARVGEPGGQTLAIGVVLRLCTIEIVGTIRMTRCDTSHSVCLRLSLVADSNEER</sequence>
<reference evidence="1 2" key="1">
    <citation type="journal article" date="2024" name="G3 (Bethesda)">
        <title>Genome assembly of Hibiscus sabdariffa L. provides insights into metabolisms of medicinal natural products.</title>
        <authorList>
            <person name="Kim T."/>
        </authorList>
    </citation>
    <scope>NUCLEOTIDE SEQUENCE [LARGE SCALE GENOMIC DNA]</scope>
    <source>
        <strain evidence="1">TK-2024</strain>
        <tissue evidence="1">Old leaves</tissue>
    </source>
</reference>
<comment type="caution">
    <text evidence="1">The sequence shown here is derived from an EMBL/GenBank/DDBJ whole genome shotgun (WGS) entry which is preliminary data.</text>
</comment>
<evidence type="ECO:0000313" key="1">
    <source>
        <dbReference type="EMBL" id="KAK8574525.1"/>
    </source>
</evidence>
<dbReference type="PANTHER" id="PTHR36344:SF2">
    <property type="entry name" value="INTEGRASE CORE DOMAIN CONTAINING PROTEIN"/>
    <property type="match status" value="1"/>
</dbReference>
<organism evidence="1 2">
    <name type="scientific">Hibiscus sabdariffa</name>
    <name type="common">roselle</name>
    <dbReference type="NCBI Taxonomy" id="183260"/>
    <lineage>
        <taxon>Eukaryota</taxon>
        <taxon>Viridiplantae</taxon>
        <taxon>Streptophyta</taxon>
        <taxon>Embryophyta</taxon>
        <taxon>Tracheophyta</taxon>
        <taxon>Spermatophyta</taxon>
        <taxon>Magnoliopsida</taxon>
        <taxon>eudicotyledons</taxon>
        <taxon>Gunneridae</taxon>
        <taxon>Pentapetalae</taxon>
        <taxon>rosids</taxon>
        <taxon>malvids</taxon>
        <taxon>Malvales</taxon>
        <taxon>Malvaceae</taxon>
        <taxon>Malvoideae</taxon>
        <taxon>Hibiscus</taxon>
    </lineage>
</organism>
<accession>A0ABR2F871</accession>
<gene>
    <name evidence="1" type="ORF">V6N12_062215</name>
</gene>
<protein>
    <submittedName>
        <fullName evidence="1">Uncharacterized protein</fullName>
    </submittedName>
</protein>
<evidence type="ECO:0000313" key="2">
    <source>
        <dbReference type="Proteomes" id="UP001472677"/>
    </source>
</evidence>
<dbReference type="EMBL" id="JBBPBM010000007">
    <property type="protein sequence ID" value="KAK8574525.1"/>
    <property type="molecule type" value="Genomic_DNA"/>
</dbReference>
<keyword evidence="2" id="KW-1185">Reference proteome</keyword>
<name>A0ABR2F871_9ROSI</name>
<proteinExistence type="predicted"/>